<evidence type="ECO:0000256" key="2">
    <source>
        <dbReference type="SAM" id="Phobius"/>
    </source>
</evidence>
<dbReference type="Proteomes" id="UP000694844">
    <property type="component" value="Chromosome 5"/>
</dbReference>
<dbReference type="RefSeq" id="XP_022338829.1">
    <property type="nucleotide sequence ID" value="XM_022483121.1"/>
</dbReference>
<organism evidence="3 4">
    <name type="scientific">Crassostrea virginica</name>
    <name type="common">Eastern oyster</name>
    <dbReference type="NCBI Taxonomy" id="6565"/>
    <lineage>
        <taxon>Eukaryota</taxon>
        <taxon>Metazoa</taxon>
        <taxon>Spiralia</taxon>
        <taxon>Lophotrochozoa</taxon>
        <taxon>Mollusca</taxon>
        <taxon>Bivalvia</taxon>
        <taxon>Autobranchia</taxon>
        <taxon>Pteriomorphia</taxon>
        <taxon>Ostreida</taxon>
        <taxon>Ostreoidea</taxon>
        <taxon>Ostreidae</taxon>
        <taxon>Crassostrea</taxon>
    </lineage>
</organism>
<dbReference type="GeneID" id="111134241"/>
<accession>A0A8B8EGJ7</accession>
<gene>
    <name evidence="4" type="primary">LOC111134241</name>
</gene>
<evidence type="ECO:0000313" key="3">
    <source>
        <dbReference type="Proteomes" id="UP000694844"/>
    </source>
</evidence>
<feature type="region of interest" description="Disordered" evidence="1">
    <location>
        <begin position="464"/>
        <end position="486"/>
    </location>
</feature>
<keyword evidence="2" id="KW-0472">Membrane</keyword>
<keyword evidence="3" id="KW-1185">Reference proteome</keyword>
<proteinExistence type="predicted"/>
<sequence>MAYKTLKAFLLMAGTTVGLVLSIDLTWIKAMEACAEYGKAPFDPSKDYKPDKKWTGTVKYNRSCGTVTLQIEKTEDGREKHCSAFILHLLNTSIVLDVTNGLPTLSDLLKGIKGYKCTLADFDIVSIKDLPTPTHCMMNQGNSSHYISCEEEIDDGCQPINKDSNSQLRITLSFTYASNKYYKDERCEDLPTPTHCMMNQGKSSQFITCEEETDDGFQKIEKAVYPEKCCLILLIKQYKFYLIVFVSLVGILSVACICCCVRCQKRRQSINLGRGPARRPYSETIERIYINRDLSSQNDTYEVVTNNTQRTDARLRIVQQNNDMEASRSAKSQSGDYNLAWPGGGWSTTVASTDMNTVPEEEIYSKQKLVWDEKNDSITQFSLDDQTKMEYSNETGNNHKQVTDGGIKRVKITNSNTLADAHYSTVVIVDQKQHVDKAGYNNADNDIYSIVNINGTKQQTKEEEAQGESEKPLQSIKSDDNSSCLKKPTEANVKALDKLAKIQKTQDKTPPIASIGTTKDLRFKIDNLNTMENENAAVLIGNVRLKTKL</sequence>
<dbReference type="AlphaFoldDB" id="A0A8B8EGJ7"/>
<protein>
    <submittedName>
        <fullName evidence="4">Uncharacterized protein LOC111134241 isoform X1</fullName>
    </submittedName>
</protein>
<evidence type="ECO:0000256" key="1">
    <source>
        <dbReference type="SAM" id="MobiDB-lite"/>
    </source>
</evidence>
<dbReference type="KEGG" id="cvn:111134241"/>
<evidence type="ECO:0000313" key="4">
    <source>
        <dbReference type="RefSeq" id="XP_022338829.1"/>
    </source>
</evidence>
<reference evidence="4" key="1">
    <citation type="submission" date="2025-08" db="UniProtKB">
        <authorList>
            <consortium name="RefSeq"/>
        </authorList>
    </citation>
    <scope>IDENTIFICATION</scope>
    <source>
        <tissue evidence="4">Whole sample</tissue>
    </source>
</reference>
<keyword evidence="2" id="KW-0812">Transmembrane</keyword>
<name>A0A8B8EGJ7_CRAVI</name>
<keyword evidence="2" id="KW-1133">Transmembrane helix</keyword>
<feature type="transmembrane region" description="Helical" evidence="2">
    <location>
        <begin position="240"/>
        <end position="261"/>
    </location>
</feature>